<dbReference type="Gene3D" id="3.40.50.720">
    <property type="entry name" value="NAD(P)-binding Rossmann-like Domain"/>
    <property type="match status" value="1"/>
</dbReference>
<dbReference type="InterPro" id="IPR036291">
    <property type="entry name" value="NAD(P)-bd_dom_sf"/>
</dbReference>
<evidence type="ECO:0000256" key="1">
    <source>
        <dbReference type="ARBA" id="ARBA00006484"/>
    </source>
</evidence>
<dbReference type="InterPro" id="IPR002347">
    <property type="entry name" value="SDR_fam"/>
</dbReference>
<organism evidence="4 5">
    <name type="scientific">Mycena albidolilacea</name>
    <dbReference type="NCBI Taxonomy" id="1033008"/>
    <lineage>
        <taxon>Eukaryota</taxon>
        <taxon>Fungi</taxon>
        <taxon>Dikarya</taxon>
        <taxon>Basidiomycota</taxon>
        <taxon>Agaricomycotina</taxon>
        <taxon>Agaricomycetes</taxon>
        <taxon>Agaricomycetidae</taxon>
        <taxon>Agaricales</taxon>
        <taxon>Marasmiineae</taxon>
        <taxon>Mycenaceae</taxon>
        <taxon>Mycena</taxon>
    </lineage>
</organism>
<dbReference type="EMBL" id="JARIHO010000183">
    <property type="protein sequence ID" value="KAJ7300352.1"/>
    <property type="molecule type" value="Genomic_DNA"/>
</dbReference>
<evidence type="ECO:0000256" key="2">
    <source>
        <dbReference type="ARBA" id="ARBA00023002"/>
    </source>
</evidence>
<sequence>MSAVPVFSFATTAEEVATAFSEEIRGKNVLITGTSLNGIGFETARVIAKYANLVIITGYNDGRLKLSEDAIKKEVPTANIRRLTLDLSSLAGVRKAAAEVNAYSEPIHVLIHNAAAPLGPFKLTVDGLESQIATDHVGPFLFTKLLANKLIPAKSSSYTPRVVFVSSGAHAFGGGVDFAAIEHPDAKGYDSGKAYFSAKSANILTALELSKRSKGAINAYSLHPGVIFTNINQKEESLPVMQAMGVLSPDGLPNKEKFDWKTIPQGAATTVAAAFDPRISDKPGSYLDDSKVANEAVASHSSDPASSERLWMLTEKIIGEKFVF</sequence>
<protein>
    <recommendedName>
        <fullName evidence="6">Short-chain dehydrogenase/reductase</fullName>
    </recommendedName>
</protein>
<evidence type="ECO:0000313" key="5">
    <source>
        <dbReference type="Proteomes" id="UP001218218"/>
    </source>
</evidence>
<evidence type="ECO:0000313" key="4">
    <source>
        <dbReference type="EMBL" id="KAJ7308777.1"/>
    </source>
</evidence>
<dbReference type="AlphaFoldDB" id="A0AAD7EBW4"/>
<name>A0AAD7EBW4_9AGAR</name>
<dbReference type="EMBL" id="JARIHO010000084">
    <property type="protein sequence ID" value="KAJ7308777.1"/>
    <property type="molecule type" value="Genomic_DNA"/>
</dbReference>
<dbReference type="PANTHER" id="PTHR24320">
    <property type="entry name" value="RETINOL DEHYDROGENASE"/>
    <property type="match status" value="1"/>
</dbReference>
<evidence type="ECO:0000313" key="3">
    <source>
        <dbReference type="EMBL" id="KAJ7300352.1"/>
    </source>
</evidence>
<dbReference type="Pfam" id="PF00106">
    <property type="entry name" value="adh_short"/>
    <property type="match status" value="1"/>
</dbReference>
<comment type="similarity">
    <text evidence="1">Belongs to the short-chain dehydrogenases/reductases (SDR) family.</text>
</comment>
<dbReference type="Proteomes" id="UP001218218">
    <property type="component" value="Unassembled WGS sequence"/>
</dbReference>
<keyword evidence="5" id="KW-1185">Reference proteome</keyword>
<accession>A0AAD7EBW4</accession>
<dbReference type="GO" id="GO:0016491">
    <property type="term" value="F:oxidoreductase activity"/>
    <property type="evidence" value="ECO:0007669"/>
    <property type="project" value="UniProtKB-KW"/>
</dbReference>
<gene>
    <name evidence="3" type="ORF">DFH08DRAFT_1090614</name>
    <name evidence="4" type="ORF">DFH08DRAFT_757595</name>
</gene>
<keyword evidence="2" id="KW-0560">Oxidoreductase</keyword>
<evidence type="ECO:0008006" key="6">
    <source>
        <dbReference type="Google" id="ProtNLM"/>
    </source>
</evidence>
<comment type="caution">
    <text evidence="4">The sequence shown here is derived from an EMBL/GenBank/DDBJ whole genome shotgun (WGS) entry which is preliminary data.</text>
</comment>
<dbReference type="PANTHER" id="PTHR24320:SF283">
    <property type="entry name" value="RETINOL DEHYDROGENASE 11"/>
    <property type="match status" value="1"/>
</dbReference>
<dbReference type="SUPFAM" id="SSF51735">
    <property type="entry name" value="NAD(P)-binding Rossmann-fold domains"/>
    <property type="match status" value="1"/>
</dbReference>
<reference evidence="4" key="1">
    <citation type="submission" date="2023-03" db="EMBL/GenBank/DDBJ databases">
        <title>Massive genome expansion in bonnet fungi (Mycena s.s.) driven by repeated elements and novel gene families across ecological guilds.</title>
        <authorList>
            <consortium name="Lawrence Berkeley National Laboratory"/>
            <person name="Harder C.B."/>
            <person name="Miyauchi S."/>
            <person name="Viragh M."/>
            <person name="Kuo A."/>
            <person name="Thoen E."/>
            <person name="Andreopoulos B."/>
            <person name="Lu D."/>
            <person name="Skrede I."/>
            <person name="Drula E."/>
            <person name="Henrissat B."/>
            <person name="Morin E."/>
            <person name="Kohler A."/>
            <person name="Barry K."/>
            <person name="LaButti K."/>
            <person name="Morin E."/>
            <person name="Salamov A."/>
            <person name="Lipzen A."/>
            <person name="Mereny Z."/>
            <person name="Hegedus B."/>
            <person name="Baldrian P."/>
            <person name="Stursova M."/>
            <person name="Weitz H."/>
            <person name="Taylor A."/>
            <person name="Grigoriev I.V."/>
            <person name="Nagy L.G."/>
            <person name="Martin F."/>
            <person name="Kauserud H."/>
        </authorList>
    </citation>
    <scope>NUCLEOTIDE SEQUENCE</scope>
    <source>
        <strain evidence="4">CBHHK002</strain>
    </source>
</reference>
<proteinExistence type="inferred from homology"/>